<keyword evidence="1" id="KW-1133">Transmembrane helix</keyword>
<dbReference type="Pfam" id="PF20072">
    <property type="entry name" value="DUF6468"/>
    <property type="match status" value="1"/>
</dbReference>
<dbReference type="OrthoDB" id="8005993at2"/>
<feature type="domain" description="DUF6468" evidence="2">
    <location>
        <begin position="34"/>
        <end position="109"/>
    </location>
</feature>
<evidence type="ECO:0000259" key="2">
    <source>
        <dbReference type="Pfam" id="PF20072"/>
    </source>
</evidence>
<name>A0A1V4I0F3_NITVU</name>
<dbReference type="RefSeq" id="WP_079446169.1">
    <property type="nucleotide sequence ID" value="NZ_JAVDPZ010000011.1"/>
</dbReference>
<keyword evidence="1" id="KW-0472">Membrane</keyword>
<protein>
    <submittedName>
        <fullName evidence="3">Chemotaxis protein</fullName>
    </submittedName>
</protein>
<comment type="caution">
    <text evidence="3">The sequence shown here is derived from an EMBL/GenBank/DDBJ whole genome shotgun (WGS) entry which is preliminary data.</text>
</comment>
<accession>A0A1V4I0F3</accession>
<dbReference type="AlphaFoldDB" id="A0A1V4I0F3"/>
<organism evidence="3 4">
    <name type="scientific">Nitrobacter vulgaris</name>
    <dbReference type="NCBI Taxonomy" id="29421"/>
    <lineage>
        <taxon>Bacteria</taxon>
        <taxon>Pseudomonadati</taxon>
        <taxon>Pseudomonadota</taxon>
        <taxon>Alphaproteobacteria</taxon>
        <taxon>Hyphomicrobiales</taxon>
        <taxon>Nitrobacteraceae</taxon>
        <taxon>Nitrobacter</taxon>
    </lineage>
</organism>
<dbReference type="EMBL" id="MWPQ01000025">
    <property type="protein sequence ID" value="OPH83711.1"/>
    <property type="molecule type" value="Genomic_DNA"/>
</dbReference>
<keyword evidence="4" id="KW-1185">Reference proteome</keyword>
<evidence type="ECO:0000256" key="1">
    <source>
        <dbReference type="SAM" id="Phobius"/>
    </source>
</evidence>
<dbReference type="STRING" id="29421.B2M20_06100"/>
<evidence type="ECO:0000313" key="4">
    <source>
        <dbReference type="Proteomes" id="UP000189940"/>
    </source>
</evidence>
<reference evidence="3 4" key="1">
    <citation type="submission" date="2017-02" db="EMBL/GenBank/DDBJ databases">
        <title>Genome sequence of the nitrite-oxidizing bacterium Nitrobacter vulgaris strain Ab1.</title>
        <authorList>
            <person name="Mellbye B.L."/>
            <person name="Davis E.W."/>
            <person name="Spieck E."/>
            <person name="Chang J.H."/>
            <person name="Bottomley P.J."/>
            <person name="Sayavedra-Soto L.A."/>
        </authorList>
    </citation>
    <scope>NUCLEOTIDE SEQUENCE [LARGE SCALE GENOMIC DNA]</scope>
    <source>
        <strain evidence="3 4">Ab1</strain>
    </source>
</reference>
<feature type="transmembrane region" description="Helical" evidence="1">
    <location>
        <begin position="6"/>
        <end position="26"/>
    </location>
</feature>
<dbReference type="InterPro" id="IPR045531">
    <property type="entry name" value="DUF6468"/>
</dbReference>
<keyword evidence="1" id="KW-0812">Transmembrane</keyword>
<dbReference type="Proteomes" id="UP000189940">
    <property type="component" value="Unassembled WGS sequence"/>
</dbReference>
<proteinExistence type="predicted"/>
<sequence>MNHSFGLAIESLVAVLLVLTIGYCMLLNKRLKRLRADEQSLKATISELITATEIAERAIGGLKHTVRDVNDNLGNQISLATDLSRQLAKQLAEGDAVMRRLTRIALAARPPAAPEPEAVTSDARSVAAAARAFSERKRTNGLAA</sequence>
<gene>
    <name evidence="3" type="ORF">B2M20_06100</name>
</gene>
<evidence type="ECO:0000313" key="3">
    <source>
        <dbReference type="EMBL" id="OPH83711.1"/>
    </source>
</evidence>